<evidence type="ECO:0000256" key="4">
    <source>
        <dbReference type="ARBA" id="ARBA00022692"/>
    </source>
</evidence>
<evidence type="ECO:0000256" key="6">
    <source>
        <dbReference type="ARBA" id="ARBA00023136"/>
    </source>
</evidence>
<dbReference type="InterPro" id="IPR036259">
    <property type="entry name" value="MFS_trans_sf"/>
</dbReference>
<name>A0AAD7DEG9_MYCRO</name>
<evidence type="ECO:0000256" key="5">
    <source>
        <dbReference type="ARBA" id="ARBA00022989"/>
    </source>
</evidence>
<reference evidence="8" key="1">
    <citation type="submission" date="2023-03" db="EMBL/GenBank/DDBJ databases">
        <title>Massive genome expansion in bonnet fungi (Mycena s.s.) driven by repeated elements and novel gene families across ecological guilds.</title>
        <authorList>
            <consortium name="Lawrence Berkeley National Laboratory"/>
            <person name="Harder C.B."/>
            <person name="Miyauchi S."/>
            <person name="Viragh M."/>
            <person name="Kuo A."/>
            <person name="Thoen E."/>
            <person name="Andreopoulos B."/>
            <person name="Lu D."/>
            <person name="Skrede I."/>
            <person name="Drula E."/>
            <person name="Henrissat B."/>
            <person name="Morin E."/>
            <person name="Kohler A."/>
            <person name="Barry K."/>
            <person name="LaButti K."/>
            <person name="Morin E."/>
            <person name="Salamov A."/>
            <person name="Lipzen A."/>
            <person name="Mereny Z."/>
            <person name="Hegedus B."/>
            <person name="Baldrian P."/>
            <person name="Stursova M."/>
            <person name="Weitz H."/>
            <person name="Taylor A."/>
            <person name="Grigoriev I.V."/>
            <person name="Nagy L.G."/>
            <person name="Martin F."/>
            <person name="Kauserud H."/>
        </authorList>
    </citation>
    <scope>NUCLEOTIDE SEQUENCE</scope>
    <source>
        <strain evidence="8">CBHHK067</strain>
    </source>
</reference>
<dbReference type="Proteomes" id="UP001221757">
    <property type="component" value="Unassembled WGS sequence"/>
</dbReference>
<gene>
    <name evidence="8" type="ORF">B0H17DRAFT_1169506</name>
</gene>
<evidence type="ECO:0000256" key="7">
    <source>
        <dbReference type="SAM" id="Phobius"/>
    </source>
</evidence>
<keyword evidence="3" id="KW-0813">Transport</keyword>
<dbReference type="GO" id="GO:0005886">
    <property type="term" value="C:plasma membrane"/>
    <property type="evidence" value="ECO:0007669"/>
    <property type="project" value="TreeGrafter"/>
</dbReference>
<dbReference type="PANTHER" id="PTHR10332:SF88">
    <property type="entry name" value="EQUILIBRATIVE NUCLEOSIDE TRANSPORTER 1, ISOFORM A"/>
    <property type="match status" value="1"/>
</dbReference>
<protein>
    <submittedName>
        <fullName evidence="8">Nucleoside transporter-domain-containing protein</fullName>
    </submittedName>
</protein>
<evidence type="ECO:0000313" key="8">
    <source>
        <dbReference type="EMBL" id="KAJ7688385.1"/>
    </source>
</evidence>
<dbReference type="SUPFAM" id="SSF103473">
    <property type="entry name" value="MFS general substrate transporter"/>
    <property type="match status" value="1"/>
</dbReference>
<feature type="transmembrane region" description="Helical" evidence="7">
    <location>
        <begin position="101"/>
        <end position="121"/>
    </location>
</feature>
<keyword evidence="6 7" id="KW-0472">Membrane</keyword>
<dbReference type="AlphaFoldDB" id="A0AAD7DEG9"/>
<comment type="subcellular location">
    <subcellularLocation>
        <location evidence="1">Membrane</location>
        <topology evidence="1">Multi-pass membrane protein</topology>
    </subcellularLocation>
</comment>
<feature type="transmembrane region" description="Helical" evidence="7">
    <location>
        <begin position="133"/>
        <end position="153"/>
    </location>
</feature>
<feature type="transmembrane region" description="Helical" evidence="7">
    <location>
        <begin position="65"/>
        <end position="89"/>
    </location>
</feature>
<organism evidence="8 9">
    <name type="scientific">Mycena rosella</name>
    <name type="common">Pink bonnet</name>
    <name type="synonym">Agaricus rosellus</name>
    <dbReference type="NCBI Taxonomy" id="1033263"/>
    <lineage>
        <taxon>Eukaryota</taxon>
        <taxon>Fungi</taxon>
        <taxon>Dikarya</taxon>
        <taxon>Basidiomycota</taxon>
        <taxon>Agaricomycotina</taxon>
        <taxon>Agaricomycetes</taxon>
        <taxon>Agaricomycetidae</taxon>
        <taxon>Agaricales</taxon>
        <taxon>Marasmiineae</taxon>
        <taxon>Mycenaceae</taxon>
        <taxon>Mycena</taxon>
    </lineage>
</organism>
<evidence type="ECO:0000256" key="1">
    <source>
        <dbReference type="ARBA" id="ARBA00004141"/>
    </source>
</evidence>
<accession>A0AAD7DEG9</accession>
<feature type="transmembrane region" description="Helical" evidence="7">
    <location>
        <begin position="159"/>
        <end position="190"/>
    </location>
</feature>
<keyword evidence="4 7" id="KW-0812">Transmembrane</keyword>
<feature type="transmembrane region" description="Helical" evidence="7">
    <location>
        <begin position="464"/>
        <end position="483"/>
    </location>
</feature>
<proteinExistence type="inferred from homology"/>
<evidence type="ECO:0000256" key="2">
    <source>
        <dbReference type="ARBA" id="ARBA00007965"/>
    </source>
</evidence>
<sequence length="491" mass="52978">MSPRSPEALYHSIPQAPVAANPLVLPDPYNDPEESQDDVTIASDLAPLCRLTIFRDVVVDSRIRWIHFVLGCAVLLPWNVMITATPFFLARVANSPLRLSFASYLTCAFTASNFIFLARATITSKQSSPSRRVLITTLFLSALTFLLTASTFVHTSPGFFFAFVLLNGVCQAALGAYLQTAVIVIASLFGPTAVQALMSGQAAVAVAVSGVQVFSAVASVWGKSREAISTYVSDGEPEERSAFIFFGLSTIFLIVSAAAHGWLVTMPAYKTVAGSLEHQKVIGENGSSDELRGLVSTGRSDLSDEKGQIIRVAKANVIFEVAVAYVFVVTLAVYPAITTSILATNPNTHPLLFSALHFLVFNIGDFTGRLFCSVPKLLIWSAKKLLILSLARTLFVPVFLMCNLQRPSTTGIPTSPIISSDVVFMFLLLLFGMSNGYLSSLCMMAAPSLEHNPRLEGRRKDVDVAATVASFCLVCSFAVRAVVCECNPFTE</sequence>
<keyword evidence="9" id="KW-1185">Reference proteome</keyword>
<keyword evidence="5 7" id="KW-1133">Transmembrane helix</keyword>
<comment type="caution">
    <text evidence="8">The sequence shown here is derived from an EMBL/GenBank/DDBJ whole genome shotgun (WGS) entry which is preliminary data.</text>
</comment>
<dbReference type="GO" id="GO:0034257">
    <property type="term" value="F:nicotinamide riboside transmembrane transporter activity"/>
    <property type="evidence" value="ECO:0007669"/>
    <property type="project" value="TreeGrafter"/>
</dbReference>
<comment type="similarity">
    <text evidence="2">Belongs to the SLC29A/ENT transporter (TC 2.A.57) family.</text>
</comment>
<evidence type="ECO:0000256" key="3">
    <source>
        <dbReference type="ARBA" id="ARBA00022448"/>
    </source>
</evidence>
<feature type="transmembrane region" description="Helical" evidence="7">
    <location>
        <begin position="422"/>
        <end position="443"/>
    </location>
</feature>
<feature type="transmembrane region" description="Helical" evidence="7">
    <location>
        <begin position="242"/>
        <end position="263"/>
    </location>
</feature>
<dbReference type="GO" id="GO:0000329">
    <property type="term" value="C:fungal-type vacuole membrane"/>
    <property type="evidence" value="ECO:0007669"/>
    <property type="project" value="TreeGrafter"/>
</dbReference>
<dbReference type="InterPro" id="IPR002259">
    <property type="entry name" value="Eqnu_transpt"/>
</dbReference>
<dbReference type="EMBL" id="JARKIE010000079">
    <property type="protein sequence ID" value="KAJ7688385.1"/>
    <property type="molecule type" value="Genomic_DNA"/>
</dbReference>
<dbReference type="PANTHER" id="PTHR10332">
    <property type="entry name" value="EQUILIBRATIVE NUCLEOSIDE TRANSPORTER"/>
    <property type="match status" value="1"/>
</dbReference>
<dbReference type="PRINTS" id="PR01130">
    <property type="entry name" value="DERENTRNSPRT"/>
</dbReference>
<evidence type="ECO:0000313" key="9">
    <source>
        <dbReference type="Proteomes" id="UP001221757"/>
    </source>
</evidence>
<dbReference type="GO" id="GO:0015205">
    <property type="term" value="F:nucleobase transmembrane transporter activity"/>
    <property type="evidence" value="ECO:0007669"/>
    <property type="project" value="TreeGrafter"/>
</dbReference>
<feature type="transmembrane region" description="Helical" evidence="7">
    <location>
        <begin position="317"/>
        <end position="337"/>
    </location>
</feature>
<feature type="transmembrane region" description="Helical" evidence="7">
    <location>
        <begin position="202"/>
        <end position="222"/>
    </location>
</feature>
<feature type="transmembrane region" description="Helical" evidence="7">
    <location>
        <begin position="384"/>
        <end position="402"/>
    </location>
</feature>
<dbReference type="Pfam" id="PF01733">
    <property type="entry name" value="Nucleoside_tran"/>
    <property type="match status" value="1"/>
</dbReference>
<feature type="transmembrane region" description="Helical" evidence="7">
    <location>
        <begin position="349"/>
        <end position="372"/>
    </location>
</feature>